<evidence type="ECO:0000313" key="3">
    <source>
        <dbReference type="Proteomes" id="UP000426857"/>
    </source>
</evidence>
<name>A0A6B8TK86_9CORY</name>
<dbReference type="AlphaFoldDB" id="A0A6B8TK86"/>
<evidence type="ECO:0000313" key="2">
    <source>
        <dbReference type="EMBL" id="QGS35279.1"/>
    </source>
</evidence>
<dbReference type="Proteomes" id="UP000426857">
    <property type="component" value="Chromosome"/>
</dbReference>
<gene>
    <name evidence="2" type="ORF">FOB82_10400</name>
</gene>
<dbReference type="PROSITE" id="PS51257">
    <property type="entry name" value="PROKAR_LIPOPROTEIN"/>
    <property type="match status" value="1"/>
</dbReference>
<dbReference type="KEGG" id="cxe:FOB82_10400"/>
<evidence type="ECO:0008006" key="4">
    <source>
        <dbReference type="Google" id="ProtNLM"/>
    </source>
</evidence>
<dbReference type="EMBL" id="CP046322">
    <property type="protein sequence ID" value="QGS35279.1"/>
    <property type="molecule type" value="Genomic_DNA"/>
</dbReference>
<reference evidence="2 3" key="1">
    <citation type="submission" date="2019-11" db="EMBL/GenBank/DDBJ databases">
        <title>FDA dAtabase for Regulatory Grade micrObial Sequences (FDA-ARGOS): Supporting development and validation of Infectious Disease Dx tests.</title>
        <authorList>
            <person name="Kerrigan L."/>
            <person name="Long C."/>
            <person name="Tallon L."/>
            <person name="Sadzewicz L."/>
            <person name="Vavikolanu K."/>
            <person name="Mehta A."/>
            <person name="Aluvathingal J."/>
            <person name="Nadendla S."/>
            <person name="Yan Y."/>
            <person name="Sichtig H."/>
        </authorList>
    </citation>
    <scope>NUCLEOTIDE SEQUENCE [LARGE SCALE GENOMIC DNA]</scope>
    <source>
        <strain evidence="2 3">FDAARGOS_674</strain>
    </source>
</reference>
<feature type="signal peptide" evidence="1">
    <location>
        <begin position="1"/>
        <end position="24"/>
    </location>
</feature>
<evidence type="ECO:0000256" key="1">
    <source>
        <dbReference type="SAM" id="SignalP"/>
    </source>
</evidence>
<protein>
    <recommendedName>
        <fullName evidence="4">Lipoprotein</fullName>
    </recommendedName>
</protein>
<proteinExistence type="predicted"/>
<dbReference type="RefSeq" id="WP_155870173.1">
    <property type="nucleotide sequence ID" value="NZ_CP046322.1"/>
</dbReference>
<feature type="chain" id="PRO_5038458381" description="Lipoprotein" evidence="1">
    <location>
        <begin position="25"/>
        <end position="166"/>
    </location>
</feature>
<keyword evidence="1" id="KW-0732">Signal</keyword>
<organism evidence="2 3">
    <name type="scientific">Corynebacterium xerosis</name>
    <dbReference type="NCBI Taxonomy" id="1725"/>
    <lineage>
        <taxon>Bacteria</taxon>
        <taxon>Bacillati</taxon>
        <taxon>Actinomycetota</taxon>
        <taxon>Actinomycetes</taxon>
        <taxon>Mycobacteriales</taxon>
        <taxon>Corynebacteriaceae</taxon>
        <taxon>Corynebacterium</taxon>
    </lineage>
</organism>
<sequence>MKKLTVIAAAAALALAGCSSEDPAVERAGGEEQLRKISDEAQGFCHKMTTYEGTTVSDTPYSPNEFRAIYVEEGGMLVRHVILGEVAFDKPGGGSISAFYECEYLQREKREAPAVDDNLGIVKEGEAEAAGAGAYLIRDARDDERRRHSADEASAPVLYVGAYKVD</sequence>
<accession>A0A6B8TK86</accession>